<organism evidence="1 2">
    <name type="scientific">Cronobacter phage JC01</name>
    <dbReference type="NCBI Taxonomy" id="2729575"/>
    <lineage>
        <taxon>Viruses</taxon>
        <taxon>Duplodnaviria</taxon>
        <taxon>Heunggongvirae</taxon>
        <taxon>Uroviricota</taxon>
        <taxon>Caudoviricetes</taxon>
        <taxon>Casjensviridae</taxon>
        <taxon>Jacunavirus</taxon>
        <taxon>Jacunavirus JC01</taxon>
    </lineage>
</organism>
<accession>A0A6M3YNP4</accession>
<evidence type="ECO:0000313" key="2">
    <source>
        <dbReference type="Proteomes" id="UP000502753"/>
    </source>
</evidence>
<dbReference type="RefSeq" id="YP_009998625.1">
    <property type="nucleotide sequence ID" value="NC_052989.1"/>
</dbReference>
<evidence type="ECO:0000313" key="1">
    <source>
        <dbReference type="EMBL" id="QJI52265.1"/>
    </source>
</evidence>
<sequence length="135" mass="16211">MSIATIPRYYVRLVRPHRLEPGQKIMVEVKTLVPLEPMTLNRRTVSRSDWRVVTVDDVEFFGSHVLVNWSYDDERYNRETERFDPRVKYGAIRYDAVEQYAPLVLAWIEGTEKEKRICIENREAKYGIFPRDRFR</sequence>
<dbReference type="Proteomes" id="UP000502753">
    <property type="component" value="Segment"/>
</dbReference>
<dbReference type="GeneID" id="62681216"/>
<name>A0A6M3YNP4_9CAUD</name>
<reference evidence="1 2" key="1">
    <citation type="submission" date="2020-04" db="EMBL/GenBank/DDBJ databases">
        <title>Characterization and complete genome analysis of a novel phage JC01 infecting Cronobacter sakazakii.</title>
        <authorList>
            <person name="Jiang J."/>
            <person name="Zhao C."/>
            <person name="Tie D."/>
            <person name="Li Z."/>
        </authorList>
    </citation>
    <scope>NUCLEOTIDE SEQUENCE [LARGE SCALE GENOMIC DNA]</scope>
</reference>
<dbReference type="EMBL" id="MT330372">
    <property type="protein sequence ID" value="QJI52265.1"/>
    <property type="molecule type" value="Genomic_DNA"/>
</dbReference>
<dbReference type="KEGG" id="vg:62681216"/>
<keyword evidence="2" id="KW-1185">Reference proteome</keyword>
<proteinExistence type="predicted"/>
<protein>
    <submittedName>
        <fullName evidence="1">Uncharacterized protein</fullName>
    </submittedName>
</protein>